<evidence type="ECO:0000313" key="7">
    <source>
        <dbReference type="Proteomes" id="UP001056426"/>
    </source>
</evidence>
<dbReference type="GO" id="GO:0005524">
    <property type="term" value="F:ATP binding"/>
    <property type="evidence" value="ECO:0007669"/>
    <property type="project" value="UniProtKB-KW"/>
</dbReference>
<reference evidence="6" key="2">
    <citation type="submission" date="2022-06" db="EMBL/GenBank/DDBJ databases">
        <title>Xiashengella guii gen. nov. sp. nov., a bacterium isolated form anaerobic digestion tank.</title>
        <authorList>
            <person name="Huang H."/>
        </authorList>
    </citation>
    <scope>NUCLEOTIDE SEQUENCE</scope>
    <source>
        <strain evidence="6">Ai-910</strain>
    </source>
</reference>
<keyword evidence="2" id="KW-0813">Transport</keyword>
<name>A0A9J6ZQ17_9BACT</name>
<evidence type="ECO:0000256" key="2">
    <source>
        <dbReference type="ARBA" id="ARBA00022448"/>
    </source>
</evidence>
<dbReference type="KEGG" id="alkq:M9189_01255"/>
<keyword evidence="7" id="KW-1185">Reference proteome</keyword>
<evidence type="ECO:0000259" key="5">
    <source>
        <dbReference type="PROSITE" id="PS50893"/>
    </source>
</evidence>
<dbReference type="SMART" id="SM00382">
    <property type="entry name" value="AAA"/>
    <property type="match status" value="1"/>
</dbReference>
<dbReference type="PROSITE" id="PS50893">
    <property type="entry name" value="ABC_TRANSPORTER_2"/>
    <property type="match status" value="1"/>
</dbReference>
<evidence type="ECO:0000313" key="6">
    <source>
        <dbReference type="EMBL" id="URW79986.1"/>
    </source>
</evidence>
<keyword evidence="3" id="KW-0547">Nucleotide-binding</keyword>
<organism evidence="6 7">
    <name type="scientific">Xiashengella succiniciproducens</name>
    <dbReference type="NCBI Taxonomy" id="2949635"/>
    <lineage>
        <taxon>Bacteria</taxon>
        <taxon>Pseudomonadati</taxon>
        <taxon>Bacteroidota</taxon>
        <taxon>Bacteroidia</taxon>
        <taxon>Marinilabiliales</taxon>
        <taxon>Marinilabiliaceae</taxon>
        <taxon>Xiashengella</taxon>
    </lineage>
</organism>
<gene>
    <name evidence="6" type="ORF">M9189_01255</name>
</gene>
<sequence length="298" mass="33437">MSITVTNVSKYYGRQKALNNVSFSLKTGEVVGFLGPNGAGKSTMMRILTGYFNPSEGRVEVCGIDPAVDSITFRRKIGYLPEHNPLYDDMYITEYLYFVAGIYQLRDVKKRVEDIIELTGLTPERDKKIAFLSKGYRQRVGLAQALLPDPEVLILDEPTSGLDPNQIDGIRDLILNLGQSKTVLLSTHIMQEVKAICERAIIINKGNIVADEPLSRLGESIAHEIAIEAEFDKKADIEKLKAIVGLNSVTYTNNKYFITASEDIRPQIFRFAVDNNLVLMELQLKQQSLESIFRKLTS</sequence>
<evidence type="ECO:0000256" key="1">
    <source>
        <dbReference type="ARBA" id="ARBA00005417"/>
    </source>
</evidence>
<dbReference type="InterPro" id="IPR003593">
    <property type="entry name" value="AAA+_ATPase"/>
</dbReference>
<dbReference type="GO" id="GO:0016887">
    <property type="term" value="F:ATP hydrolysis activity"/>
    <property type="evidence" value="ECO:0007669"/>
    <property type="project" value="InterPro"/>
</dbReference>
<dbReference type="PANTHER" id="PTHR43335:SF4">
    <property type="entry name" value="ABC TRANSPORTER, ATP-BINDING PROTEIN"/>
    <property type="match status" value="1"/>
</dbReference>
<dbReference type="EMBL" id="CP098400">
    <property type="protein sequence ID" value="URW79986.1"/>
    <property type="molecule type" value="Genomic_DNA"/>
</dbReference>
<dbReference type="InterPro" id="IPR027417">
    <property type="entry name" value="P-loop_NTPase"/>
</dbReference>
<feature type="domain" description="ABC transporter" evidence="5">
    <location>
        <begin position="3"/>
        <end position="230"/>
    </location>
</feature>
<comment type="similarity">
    <text evidence="1">Belongs to the ABC transporter superfamily.</text>
</comment>
<proteinExistence type="inferred from homology"/>
<dbReference type="Gene3D" id="3.40.50.300">
    <property type="entry name" value="P-loop containing nucleotide triphosphate hydrolases"/>
    <property type="match status" value="1"/>
</dbReference>
<protein>
    <submittedName>
        <fullName evidence="6">ATP-binding cassette domain-containing protein</fullName>
    </submittedName>
</protein>
<dbReference type="AlphaFoldDB" id="A0A9J6ZQ17"/>
<keyword evidence="4 6" id="KW-0067">ATP-binding</keyword>
<dbReference type="SUPFAM" id="SSF52540">
    <property type="entry name" value="P-loop containing nucleoside triphosphate hydrolases"/>
    <property type="match status" value="1"/>
</dbReference>
<evidence type="ECO:0000256" key="4">
    <source>
        <dbReference type="ARBA" id="ARBA00022840"/>
    </source>
</evidence>
<reference evidence="6" key="1">
    <citation type="submission" date="2022-05" db="EMBL/GenBank/DDBJ databases">
        <authorList>
            <person name="Sun X."/>
        </authorList>
    </citation>
    <scope>NUCLEOTIDE SEQUENCE</scope>
    <source>
        <strain evidence="6">Ai-910</strain>
    </source>
</reference>
<dbReference type="PANTHER" id="PTHR43335">
    <property type="entry name" value="ABC TRANSPORTER, ATP-BINDING PROTEIN"/>
    <property type="match status" value="1"/>
</dbReference>
<dbReference type="Proteomes" id="UP001056426">
    <property type="component" value="Chromosome"/>
</dbReference>
<dbReference type="Pfam" id="PF00005">
    <property type="entry name" value="ABC_tran"/>
    <property type="match status" value="1"/>
</dbReference>
<evidence type="ECO:0000256" key="3">
    <source>
        <dbReference type="ARBA" id="ARBA00022741"/>
    </source>
</evidence>
<accession>A0A9J6ZQ17</accession>
<dbReference type="InterPro" id="IPR003439">
    <property type="entry name" value="ABC_transporter-like_ATP-bd"/>
</dbReference>
<dbReference type="RefSeq" id="WP_250724098.1">
    <property type="nucleotide sequence ID" value="NZ_CP098400.1"/>
</dbReference>